<dbReference type="Proteomes" id="UP001633002">
    <property type="component" value="Unassembled WGS sequence"/>
</dbReference>
<dbReference type="InterPro" id="IPR039104">
    <property type="entry name" value="6PGL"/>
</dbReference>
<dbReference type="FunFam" id="3.40.50.1360:FF:000005">
    <property type="entry name" value="6-phosphogluconolactonase"/>
    <property type="match status" value="1"/>
</dbReference>
<reference evidence="7 8" key="1">
    <citation type="submission" date="2024-09" db="EMBL/GenBank/DDBJ databases">
        <title>Chromosome-scale assembly of Riccia sorocarpa.</title>
        <authorList>
            <person name="Paukszto L."/>
        </authorList>
    </citation>
    <scope>NUCLEOTIDE SEQUENCE [LARGE SCALE GENOMIC DNA]</scope>
    <source>
        <strain evidence="7">LP-2024</strain>
        <tissue evidence="7">Aerial parts of the thallus</tissue>
    </source>
</reference>
<dbReference type="Pfam" id="PF01182">
    <property type="entry name" value="Glucosamine_iso"/>
    <property type="match status" value="1"/>
</dbReference>
<sequence length="336" mass="36141">MEFHGLRALLRPNLTSSHLIPSLPSGFLPSSCISSPHVKVLKNSVQSGLCCGSPRVFSTRIGLVPGSSKNSRVRVSASMGTSTQVREGVELKVYETVKQLGEDLAPYVADISKSSIDARGVFSIVLSGGSLISTMGKLVEEPFLGKIDWSQWHVFWADERVVPLEHPDSNYKLALDGLLSKVPIPPANVHALNDKLKPREAAEDYESVLKQLADKKVLPLDAGGNYPRFDLILLGMGPDGHLASLFPNHPLVSKTDTWVASIEDSPKPPPERITLTLPVINAAENVAFVATGSGKADKLKLVFGGDLPFGEVPAKLVSPVNGKLVWFADKDAVSKL</sequence>
<accession>A0ABD3GWM1</accession>
<dbReference type="Gene3D" id="3.40.50.1360">
    <property type="match status" value="1"/>
</dbReference>
<comment type="pathway">
    <text evidence="2">Carbohydrate degradation; pentose phosphate pathway; D-ribulose 5-phosphate from D-glucose 6-phosphate (oxidative stage): step 2/3.</text>
</comment>
<evidence type="ECO:0000256" key="5">
    <source>
        <dbReference type="ARBA" id="ARBA00022801"/>
    </source>
</evidence>
<gene>
    <name evidence="7" type="ORF">R1sor_001370</name>
</gene>
<comment type="similarity">
    <text evidence="3">Belongs to the glucosamine/galactosamine-6-phosphate isomerase family. 6-phosphogluconolactonase subfamily.</text>
</comment>
<evidence type="ECO:0000256" key="3">
    <source>
        <dbReference type="ARBA" id="ARBA00010662"/>
    </source>
</evidence>
<evidence type="ECO:0000313" key="8">
    <source>
        <dbReference type="Proteomes" id="UP001633002"/>
    </source>
</evidence>
<evidence type="ECO:0000256" key="1">
    <source>
        <dbReference type="ARBA" id="ARBA00000832"/>
    </source>
</evidence>
<dbReference type="NCBIfam" id="TIGR01198">
    <property type="entry name" value="pgl"/>
    <property type="match status" value="1"/>
</dbReference>
<dbReference type="InterPro" id="IPR006148">
    <property type="entry name" value="Glc/Gal-6P_isomerase"/>
</dbReference>
<dbReference type="SUPFAM" id="SSF100950">
    <property type="entry name" value="NagB/RpiA/CoA transferase-like"/>
    <property type="match status" value="1"/>
</dbReference>
<dbReference type="EMBL" id="JBJQOH010000006">
    <property type="protein sequence ID" value="KAL3683348.1"/>
    <property type="molecule type" value="Genomic_DNA"/>
</dbReference>
<keyword evidence="8" id="KW-1185">Reference proteome</keyword>
<comment type="catalytic activity">
    <reaction evidence="1">
        <text>6-phospho-D-glucono-1,5-lactone + H2O = 6-phospho-D-gluconate + H(+)</text>
        <dbReference type="Rhea" id="RHEA:12556"/>
        <dbReference type="ChEBI" id="CHEBI:15377"/>
        <dbReference type="ChEBI" id="CHEBI:15378"/>
        <dbReference type="ChEBI" id="CHEBI:57955"/>
        <dbReference type="ChEBI" id="CHEBI:58759"/>
        <dbReference type="EC" id="3.1.1.31"/>
    </reaction>
</comment>
<dbReference type="InterPro" id="IPR037171">
    <property type="entry name" value="NagB/RpiA_transferase-like"/>
</dbReference>
<dbReference type="InterPro" id="IPR005900">
    <property type="entry name" value="6-phosphogluconolactonase_DevB"/>
</dbReference>
<keyword evidence="5" id="KW-0378">Hydrolase</keyword>
<name>A0ABD3GWM1_9MARC</name>
<evidence type="ECO:0000313" key="7">
    <source>
        <dbReference type="EMBL" id="KAL3683348.1"/>
    </source>
</evidence>
<evidence type="ECO:0000259" key="6">
    <source>
        <dbReference type="Pfam" id="PF01182"/>
    </source>
</evidence>
<evidence type="ECO:0000256" key="4">
    <source>
        <dbReference type="ARBA" id="ARBA00013198"/>
    </source>
</evidence>
<protein>
    <recommendedName>
        <fullName evidence="4">6-phosphogluconolactonase</fullName>
        <ecNumber evidence="4">3.1.1.31</ecNumber>
    </recommendedName>
</protein>
<feature type="domain" description="Glucosamine/galactosamine-6-phosphate isomerase" evidence="6">
    <location>
        <begin position="97"/>
        <end position="326"/>
    </location>
</feature>
<dbReference type="PANTHER" id="PTHR11054">
    <property type="entry name" value="6-PHOSPHOGLUCONOLACTONASE"/>
    <property type="match status" value="1"/>
</dbReference>
<dbReference type="GO" id="GO:0017057">
    <property type="term" value="F:6-phosphogluconolactonase activity"/>
    <property type="evidence" value="ECO:0007669"/>
    <property type="project" value="UniProtKB-EC"/>
</dbReference>
<comment type="caution">
    <text evidence="7">The sequence shown here is derived from an EMBL/GenBank/DDBJ whole genome shotgun (WGS) entry which is preliminary data.</text>
</comment>
<dbReference type="PANTHER" id="PTHR11054:SF22">
    <property type="entry name" value="6-PHOSPHOGLUCONOLACTONASE 3, CHLOROPLASTIC"/>
    <property type="match status" value="1"/>
</dbReference>
<organism evidence="7 8">
    <name type="scientific">Riccia sorocarpa</name>
    <dbReference type="NCBI Taxonomy" id="122646"/>
    <lineage>
        <taxon>Eukaryota</taxon>
        <taxon>Viridiplantae</taxon>
        <taxon>Streptophyta</taxon>
        <taxon>Embryophyta</taxon>
        <taxon>Marchantiophyta</taxon>
        <taxon>Marchantiopsida</taxon>
        <taxon>Marchantiidae</taxon>
        <taxon>Marchantiales</taxon>
        <taxon>Ricciaceae</taxon>
        <taxon>Riccia</taxon>
    </lineage>
</organism>
<proteinExistence type="inferred from homology"/>
<dbReference type="EC" id="3.1.1.31" evidence="4"/>
<evidence type="ECO:0000256" key="2">
    <source>
        <dbReference type="ARBA" id="ARBA00004961"/>
    </source>
</evidence>
<dbReference type="AlphaFoldDB" id="A0ABD3GWM1"/>
<dbReference type="CDD" id="cd01400">
    <property type="entry name" value="6PGL"/>
    <property type="match status" value="1"/>
</dbReference>